<evidence type="ECO:0008006" key="3">
    <source>
        <dbReference type="Google" id="ProtNLM"/>
    </source>
</evidence>
<dbReference type="Proteomes" id="UP000249304">
    <property type="component" value="Unassembled WGS sequence"/>
</dbReference>
<gene>
    <name evidence="1" type="ORF">C1J01_12755</name>
</gene>
<protein>
    <recommendedName>
        <fullName evidence="3">Gallidermin/nisin family lantibiotic</fullName>
    </recommendedName>
</protein>
<dbReference type="RefSeq" id="WP_111179162.1">
    <property type="nucleotide sequence ID" value="NZ_POUD01000041.1"/>
</dbReference>
<reference evidence="1 2" key="1">
    <citation type="submission" date="2018-01" db="EMBL/GenBank/DDBJ databases">
        <title>Draft genome sequence of Nonomuraea sp. KC333.</title>
        <authorList>
            <person name="Sahin N."/>
            <person name="Saygin H."/>
            <person name="Ay H."/>
        </authorList>
    </citation>
    <scope>NUCLEOTIDE SEQUENCE [LARGE SCALE GENOMIC DNA]</scope>
    <source>
        <strain evidence="1 2">KC333</strain>
    </source>
</reference>
<name>A0A2W2ER02_9ACTN</name>
<organism evidence="1 2">
    <name type="scientific">Nonomuraea aridisoli</name>
    <dbReference type="NCBI Taxonomy" id="2070368"/>
    <lineage>
        <taxon>Bacteria</taxon>
        <taxon>Bacillati</taxon>
        <taxon>Actinomycetota</taxon>
        <taxon>Actinomycetes</taxon>
        <taxon>Streptosporangiales</taxon>
        <taxon>Streptosporangiaceae</taxon>
        <taxon>Nonomuraea</taxon>
    </lineage>
</organism>
<keyword evidence="2" id="KW-1185">Reference proteome</keyword>
<dbReference type="OrthoDB" id="9862311at2"/>
<proteinExistence type="predicted"/>
<dbReference type="AlphaFoldDB" id="A0A2W2ER02"/>
<evidence type="ECO:0000313" key="2">
    <source>
        <dbReference type="Proteomes" id="UP000249304"/>
    </source>
</evidence>
<sequence length="59" mass="6199">MENVFDLQLRTVPAPAASDATMADTVHLTLCLADGGAGCQQTVWPTCFDTCCYQGSAVC</sequence>
<accession>A0A2W2ER02</accession>
<comment type="caution">
    <text evidence="1">The sequence shown here is derived from an EMBL/GenBank/DDBJ whole genome shotgun (WGS) entry which is preliminary data.</text>
</comment>
<evidence type="ECO:0000313" key="1">
    <source>
        <dbReference type="EMBL" id="PZG19219.1"/>
    </source>
</evidence>
<dbReference type="EMBL" id="POUD01000041">
    <property type="protein sequence ID" value="PZG19219.1"/>
    <property type="molecule type" value="Genomic_DNA"/>
</dbReference>